<evidence type="ECO:0000256" key="2">
    <source>
        <dbReference type="ARBA" id="ARBA00023043"/>
    </source>
</evidence>
<dbReference type="SUPFAM" id="SSF54695">
    <property type="entry name" value="POZ domain"/>
    <property type="match status" value="2"/>
</dbReference>
<accession>A0A9Q0LCY1</accession>
<dbReference type="Proteomes" id="UP001149090">
    <property type="component" value="Unassembled WGS sequence"/>
</dbReference>
<dbReference type="InterPro" id="IPR002110">
    <property type="entry name" value="Ankyrin_rpt"/>
</dbReference>
<dbReference type="InterPro" id="IPR036770">
    <property type="entry name" value="Ankyrin_rpt-contain_sf"/>
</dbReference>
<dbReference type="PROSITE" id="PS50088">
    <property type="entry name" value="ANK_REPEAT"/>
    <property type="match status" value="5"/>
</dbReference>
<dbReference type="EMBL" id="JAPDFW010000094">
    <property type="protein sequence ID" value="KAJ5070582.1"/>
    <property type="molecule type" value="Genomic_DNA"/>
</dbReference>
<sequence length="565" mass="65992">MEIIDLILKNRFGEIKKKFNKDDPIWKFKTQETLLHLIMCKKPTTKQILFLLEYIQVDVESGITPLHYAIENNVDFEIIRLLIDMNSDIEKRNGETPLFIALRKQNSDAVNYLIKKGARISAIEGNSVLHYACQYQASTSFIKDLVESRLDINQENHQNSTSFHLALSTENPNIETIKFLISKGADLNKSNSMTPLHFLSTFSDDVEVLKLLLDSGALIDKLDKNNPVDIAFQMGHSKILDFFLGNGKKFSRQLEIFLDFFRNKSDPKTLEVLMDNMFIFNLKIDFSNFIFNFETTETIDLLHFIKPRDDYRFLIAKSLFNYGGEVLLTEDDSELQELRDKNLSIIDDFKTLYKNQEFCDLTIHCIDGKINLHKTIFNARVNDFTKAINFLQDQPLKSTKRIVKFLYTGMIKKETDFSNVKNFYEKIDENYKKRIGKKGLISDISKLYEKKDTSNFIIKVLDQEIHVHREILIARCGLFQGMFLAARDDKSNFVNDYSGKSFQAISLFIKFLYFDVLDDIQNLDLIDELNDAHDYYQLNSNSIFYSELEKIKDKTNYYYYIDSKK</sequence>
<reference evidence="5" key="1">
    <citation type="submission" date="2022-10" db="EMBL/GenBank/DDBJ databases">
        <title>Novel sulphate-reducing endosymbionts in the free-living metamonad Anaeramoeba.</title>
        <authorList>
            <person name="Jerlstrom-Hultqvist J."/>
            <person name="Cepicka I."/>
            <person name="Gallot-Lavallee L."/>
            <person name="Salas-Leiva D."/>
            <person name="Curtis B.A."/>
            <person name="Zahonova K."/>
            <person name="Pipaliya S."/>
            <person name="Dacks J."/>
            <person name="Roger A.J."/>
        </authorList>
    </citation>
    <scope>NUCLEOTIDE SEQUENCE</scope>
    <source>
        <strain evidence="5">BMAN</strain>
    </source>
</reference>
<keyword evidence="2 3" id="KW-0040">ANK repeat</keyword>
<feature type="repeat" description="ANK" evidence="3">
    <location>
        <begin position="158"/>
        <end position="192"/>
    </location>
</feature>
<feature type="repeat" description="ANK" evidence="3">
    <location>
        <begin position="191"/>
        <end position="224"/>
    </location>
</feature>
<dbReference type="Pfam" id="PF00651">
    <property type="entry name" value="BTB"/>
    <property type="match status" value="1"/>
</dbReference>
<dbReference type="Gene3D" id="3.30.710.10">
    <property type="entry name" value="Potassium Channel Kv1.1, Chain A"/>
    <property type="match status" value="2"/>
</dbReference>
<dbReference type="PROSITE" id="PS50097">
    <property type="entry name" value="BTB"/>
    <property type="match status" value="1"/>
</dbReference>
<dbReference type="Gene3D" id="1.25.40.20">
    <property type="entry name" value="Ankyrin repeat-containing domain"/>
    <property type="match status" value="2"/>
</dbReference>
<feature type="repeat" description="ANK" evidence="3">
    <location>
        <begin position="124"/>
        <end position="157"/>
    </location>
</feature>
<proteinExistence type="predicted"/>
<organism evidence="5 6">
    <name type="scientific">Anaeramoeba ignava</name>
    <name type="common">Anaerobic marine amoeba</name>
    <dbReference type="NCBI Taxonomy" id="1746090"/>
    <lineage>
        <taxon>Eukaryota</taxon>
        <taxon>Metamonada</taxon>
        <taxon>Anaeramoebidae</taxon>
        <taxon>Anaeramoeba</taxon>
    </lineage>
</organism>
<evidence type="ECO:0000256" key="3">
    <source>
        <dbReference type="PROSITE-ProRule" id="PRU00023"/>
    </source>
</evidence>
<name>A0A9Q0LCY1_ANAIG</name>
<dbReference type="Pfam" id="PF12796">
    <property type="entry name" value="Ank_2"/>
    <property type="match status" value="2"/>
</dbReference>
<protein>
    <submittedName>
        <fullName evidence="5">Ankyrin repeat-containing protein</fullName>
    </submittedName>
</protein>
<feature type="repeat" description="ANK" evidence="3">
    <location>
        <begin position="61"/>
        <end position="94"/>
    </location>
</feature>
<feature type="domain" description="BTB" evidence="4">
    <location>
        <begin position="454"/>
        <end position="513"/>
    </location>
</feature>
<dbReference type="InterPro" id="IPR011333">
    <property type="entry name" value="SKP1/BTB/POZ_sf"/>
</dbReference>
<dbReference type="InterPro" id="IPR000210">
    <property type="entry name" value="BTB/POZ_dom"/>
</dbReference>
<keyword evidence="6" id="KW-1185">Reference proteome</keyword>
<dbReference type="PANTHER" id="PTHR24198">
    <property type="entry name" value="ANKYRIN REPEAT AND PROTEIN KINASE DOMAIN-CONTAINING PROTEIN"/>
    <property type="match status" value="1"/>
</dbReference>
<evidence type="ECO:0000259" key="4">
    <source>
        <dbReference type="PROSITE" id="PS50097"/>
    </source>
</evidence>
<comment type="caution">
    <text evidence="5">The sequence shown here is derived from an EMBL/GenBank/DDBJ whole genome shotgun (WGS) entry which is preliminary data.</text>
</comment>
<evidence type="ECO:0000313" key="5">
    <source>
        <dbReference type="EMBL" id="KAJ5070582.1"/>
    </source>
</evidence>
<dbReference type="SMART" id="SM00248">
    <property type="entry name" value="ANK"/>
    <property type="match status" value="6"/>
</dbReference>
<dbReference type="PANTHER" id="PTHR24198:SF165">
    <property type="entry name" value="ANKYRIN REPEAT-CONTAINING PROTEIN-RELATED"/>
    <property type="match status" value="1"/>
</dbReference>
<dbReference type="AlphaFoldDB" id="A0A9Q0LCY1"/>
<dbReference type="OrthoDB" id="10254927at2759"/>
<feature type="repeat" description="ANK" evidence="3">
    <location>
        <begin position="93"/>
        <end position="125"/>
    </location>
</feature>
<gene>
    <name evidence="5" type="ORF">M0811_10851</name>
</gene>
<keyword evidence="1" id="KW-0677">Repeat</keyword>
<evidence type="ECO:0000256" key="1">
    <source>
        <dbReference type="ARBA" id="ARBA00022737"/>
    </source>
</evidence>
<evidence type="ECO:0000313" key="6">
    <source>
        <dbReference type="Proteomes" id="UP001149090"/>
    </source>
</evidence>
<dbReference type="SUPFAM" id="SSF48403">
    <property type="entry name" value="Ankyrin repeat"/>
    <property type="match status" value="1"/>
</dbReference>
<dbReference type="PROSITE" id="PS50297">
    <property type="entry name" value="ANK_REP_REGION"/>
    <property type="match status" value="4"/>
</dbReference>